<dbReference type="InterPro" id="IPR008278">
    <property type="entry name" value="4-PPantetheinyl_Trfase_dom"/>
</dbReference>
<protein>
    <submittedName>
        <fullName evidence="4">4'-phosphopantetheinyl transferase superfamily protein</fullName>
    </submittedName>
</protein>
<keyword evidence="5" id="KW-1185">Reference proteome</keyword>
<reference evidence="4 5" key="1">
    <citation type="submission" date="2019-09" db="EMBL/GenBank/DDBJ databases">
        <title>Arenimonas chukotkensis sp. nov., a bacterium isolated from Chukotka hot spring, Arctic region, Russia.</title>
        <authorList>
            <person name="Zayulina K.S."/>
            <person name="Prokofeva M.I."/>
            <person name="Elcheninov A.G."/>
            <person name="Novikov A."/>
            <person name="Kochetkova T.V."/>
            <person name="Kublanov I.V."/>
        </authorList>
    </citation>
    <scope>NUCLEOTIDE SEQUENCE [LARGE SCALE GENOMIC DNA]</scope>
    <source>
        <strain evidence="4 5">3729k</strain>
    </source>
</reference>
<dbReference type="EMBL" id="VUOD01000001">
    <property type="protein sequence ID" value="KAA2285959.1"/>
    <property type="molecule type" value="Genomic_DNA"/>
</dbReference>
<proteinExistence type="inferred from homology"/>
<evidence type="ECO:0000313" key="5">
    <source>
        <dbReference type="Proteomes" id="UP000322165"/>
    </source>
</evidence>
<comment type="similarity">
    <text evidence="1">Belongs to the P-Pant transferase superfamily. Gsp/Sfp/HetI/AcpT family.</text>
</comment>
<dbReference type="GO" id="GO:0019878">
    <property type="term" value="P:lysine biosynthetic process via aminoadipic acid"/>
    <property type="evidence" value="ECO:0007669"/>
    <property type="project" value="TreeGrafter"/>
</dbReference>
<evidence type="ECO:0000256" key="2">
    <source>
        <dbReference type="ARBA" id="ARBA00022679"/>
    </source>
</evidence>
<accession>A0A5B2ZD08</accession>
<dbReference type="SUPFAM" id="SSF56214">
    <property type="entry name" value="4'-phosphopantetheinyl transferase"/>
    <property type="match status" value="2"/>
</dbReference>
<dbReference type="InterPro" id="IPR037143">
    <property type="entry name" value="4-PPantetheinyl_Trfase_dom_sf"/>
</dbReference>
<evidence type="ECO:0000256" key="1">
    <source>
        <dbReference type="ARBA" id="ARBA00010990"/>
    </source>
</evidence>
<keyword evidence="2 4" id="KW-0808">Transferase</keyword>
<sequence>MLRCLLRVAEAIPPSGTAADWLSEAERARLAAMRAPRRRDQYLAGHWLARSLAARGFGGHAGDWHWQHPEGEPPRLTRSGWREPLRVSISHSGERIAVAVANGPVGLDLEYPQRPRDLDGLAAFVFTRGERERLAAQPAPERARAFYRYWALKEAEGKRCGKGLLPGRARRLQCEPAAAEQAEALTWQLPDGGMLAIAAWPGIVAVIGEQDWGAPTGWRLVEV</sequence>
<name>A0A5B2ZD08_9GAMM</name>
<dbReference type="GO" id="GO:0000287">
    <property type="term" value="F:magnesium ion binding"/>
    <property type="evidence" value="ECO:0007669"/>
    <property type="project" value="InterPro"/>
</dbReference>
<organism evidence="4 5">
    <name type="scientific">Arenimonas fontis</name>
    <dbReference type="NCBI Taxonomy" id="2608255"/>
    <lineage>
        <taxon>Bacteria</taxon>
        <taxon>Pseudomonadati</taxon>
        <taxon>Pseudomonadota</taxon>
        <taxon>Gammaproteobacteria</taxon>
        <taxon>Lysobacterales</taxon>
        <taxon>Lysobacteraceae</taxon>
        <taxon>Arenimonas</taxon>
    </lineage>
</organism>
<comment type="caution">
    <text evidence="4">The sequence shown here is derived from an EMBL/GenBank/DDBJ whole genome shotgun (WGS) entry which is preliminary data.</text>
</comment>
<dbReference type="GO" id="GO:0005829">
    <property type="term" value="C:cytosol"/>
    <property type="evidence" value="ECO:0007669"/>
    <property type="project" value="TreeGrafter"/>
</dbReference>
<feature type="domain" description="4'-phosphopantetheinyl transferase" evidence="3">
    <location>
        <begin position="104"/>
        <end position="165"/>
    </location>
</feature>
<dbReference type="PANTHER" id="PTHR12215:SF10">
    <property type="entry name" value="L-AMINOADIPATE-SEMIALDEHYDE DEHYDROGENASE-PHOSPHOPANTETHEINYL TRANSFERASE"/>
    <property type="match status" value="1"/>
</dbReference>
<dbReference type="Proteomes" id="UP000322165">
    <property type="component" value="Unassembled WGS sequence"/>
</dbReference>
<evidence type="ECO:0000313" key="4">
    <source>
        <dbReference type="EMBL" id="KAA2285959.1"/>
    </source>
</evidence>
<reference evidence="4 5" key="2">
    <citation type="submission" date="2019-09" db="EMBL/GenBank/DDBJ databases">
        <authorList>
            <person name="Mazur A."/>
        </authorList>
    </citation>
    <scope>NUCLEOTIDE SEQUENCE [LARGE SCALE GENOMIC DNA]</scope>
    <source>
        <strain evidence="4 5">3729k</strain>
    </source>
</reference>
<dbReference type="AlphaFoldDB" id="A0A5B2ZD08"/>
<dbReference type="RefSeq" id="WP_149859177.1">
    <property type="nucleotide sequence ID" value="NZ_VUOD01000001.1"/>
</dbReference>
<dbReference type="InterPro" id="IPR050559">
    <property type="entry name" value="P-Pant_transferase_sf"/>
</dbReference>
<dbReference type="Gene3D" id="3.90.470.20">
    <property type="entry name" value="4'-phosphopantetheinyl transferase domain"/>
    <property type="match status" value="1"/>
</dbReference>
<gene>
    <name evidence="4" type="ORF">F0415_00170</name>
</gene>
<dbReference type="Pfam" id="PF01648">
    <property type="entry name" value="ACPS"/>
    <property type="match status" value="1"/>
</dbReference>
<dbReference type="GO" id="GO:0008897">
    <property type="term" value="F:holo-[acyl-carrier-protein] synthase activity"/>
    <property type="evidence" value="ECO:0007669"/>
    <property type="project" value="InterPro"/>
</dbReference>
<evidence type="ECO:0000259" key="3">
    <source>
        <dbReference type="Pfam" id="PF01648"/>
    </source>
</evidence>
<dbReference type="PANTHER" id="PTHR12215">
    <property type="entry name" value="PHOSPHOPANTETHEINE TRANSFERASE"/>
    <property type="match status" value="1"/>
</dbReference>